<name>A0AAD2CYC6_EUPCR</name>
<keyword evidence="2" id="KW-1185">Reference proteome</keyword>
<organism evidence="1 2">
    <name type="scientific">Euplotes crassus</name>
    <dbReference type="NCBI Taxonomy" id="5936"/>
    <lineage>
        <taxon>Eukaryota</taxon>
        <taxon>Sar</taxon>
        <taxon>Alveolata</taxon>
        <taxon>Ciliophora</taxon>
        <taxon>Intramacronucleata</taxon>
        <taxon>Spirotrichea</taxon>
        <taxon>Hypotrichia</taxon>
        <taxon>Euplotida</taxon>
        <taxon>Euplotidae</taxon>
        <taxon>Moneuplotes</taxon>
    </lineage>
</organism>
<sequence>MVSELSGLIKTEIISDFPDFKLATDFIAVISSFDFCKTSSAFLSKLPLNKIILPNILLYCSLWT</sequence>
<comment type="caution">
    <text evidence="1">The sequence shown here is derived from an EMBL/GenBank/DDBJ whole genome shotgun (WGS) entry which is preliminary data.</text>
</comment>
<dbReference type="EMBL" id="CAMPGE010015296">
    <property type="protein sequence ID" value="CAI2373927.1"/>
    <property type="molecule type" value="Genomic_DNA"/>
</dbReference>
<protein>
    <submittedName>
        <fullName evidence="1">Uncharacterized protein</fullName>
    </submittedName>
</protein>
<proteinExistence type="predicted"/>
<dbReference type="Proteomes" id="UP001295684">
    <property type="component" value="Unassembled WGS sequence"/>
</dbReference>
<evidence type="ECO:0000313" key="1">
    <source>
        <dbReference type="EMBL" id="CAI2373927.1"/>
    </source>
</evidence>
<dbReference type="AlphaFoldDB" id="A0AAD2CYC6"/>
<gene>
    <name evidence="1" type="ORF">ECRASSUSDP1_LOCUS15276</name>
</gene>
<accession>A0AAD2CYC6</accession>
<evidence type="ECO:0000313" key="2">
    <source>
        <dbReference type="Proteomes" id="UP001295684"/>
    </source>
</evidence>
<reference evidence="1" key="1">
    <citation type="submission" date="2023-07" db="EMBL/GenBank/DDBJ databases">
        <authorList>
            <consortium name="AG Swart"/>
            <person name="Singh M."/>
            <person name="Singh A."/>
            <person name="Seah K."/>
            <person name="Emmerich C."/>
        </authorList>
    </citation>
    <scope>NUCLEOTIDE SEQUENCE</scope>
    <source>
        <strain evidence="1">DP1</strain>
    </source>
</reference>